<dbReference type="EMBL" id="JAUEQX010000019">
    <property type="protein sequence ID" value="MDW3779181.1"/>
    <property type="molecule type" value="Genomic_DNA"/>
</dbReference>
<reference evidence="1" key="1">
    <citation type="journal article" date="2023" name="J Glob Antimicrob Resist">
        <title>Emergence of NDM-1 and KPC-3 carbapenemases in Kluyvera cryocrescens: Investigating genetic heterogeneity and acquisition routes of blaNDM-1 in Enterobacterales species in Portugal.</title>
        <authorList>
            <person name="Loiodice M."/>
            <person name="Ribeiro M."/>
            <person name="Peixe L."/>
            <person name="Novais A."/>
        </authorList>
    </citation>
    <scope>NUCLEOTIDE SEQUENCE</scope>
    <source>
        <strain evidence="1">K629</strain>
    </source>
</reference>
<name>A0AAW9CA43_KLUCR</name>
<evidence type="ECO:0000313" key="1">
    <source>
        <dbReference type="EMBL" id="MDW3779181.1"/>
    </source>
</evidence>
<gene>
    <name evidence="1" type="ORF">QWU01_20455</name>
</gene>
<dbReference type="Proteomes" id="UP001276300">
    <property type="component" value="Unassembled WGS sequence"/>
</dbReference>
<proteinExistence type="predicted"/>
<evidence type="ECO:0008006" key="3">
    <source>
        <dbReference type="Google" id="ProtNLM"/>
    </source>
</evidence>
<sequence length="326" mass="37813">MNILKNDFDFVFPTKVKLSEIIRMEDISNRLMILKKCYCFDYFDSRTRQMDNLFDELARTYEYAFSAGGFDEYLVAIKHASLITLPLLNKKNGMLKKMQQQHASLMIKNPSLYSLRFSLGLRKSERHTDLTGPFRVKYMCSIFSFAMKTFLNNMRQRIHLKCKLGYFWCFLKEPDGTPYIHMNIYFRDGEFNASRAKDFAELWELVTKGSGSSILFDFPAGYSNTEVYNDTLKSLQLNGIQLPKGKTKPMQMVVDDYNGIGNSTLKYTTEATKKSFQHYLIQLARETYPVHTLNEISKGEKNLVILGGEKDELKSREIRGYALSQS</sequence>
<comment type="caution">
    <text evidence="1">The sequence shown here is derived from an EMBL/GenBank/DDBJ whole genome shotgun (WGS) entry which is preliminary data.</text>
</comment>
<accession>A0AAW9CA43</accession>
<evidence type="ECO:0000313" key="2">
    <source>
        <dbReference type="Proteomes" id="UP001276300"/>
    </source>
</evidence>
<dbReference type="RefSeq" id="WP_318243046.1">
    <property type="nucleotide sequence ID" value="NZ_JAUEQX010000019.1"/>
</dbReference>
<dbReference type="AlphaFoldDB" id="A0AAW9CA43"/>
<protein>
    <recommendedName>
        <fullName evidence="3">Inovirus Gp2 family protein</fullName>
    </recommendedName>
</protein>
<organism evidence="1 2">
    <name type="scientific">Kluyvera cryocrescens</name>
    <name type="common">Kluyvera citrophila</name>
    <dbReference type="NCBI Taxonomy" id="580"/>
    <lineage>
        <taxon>Bacteria</taxon>
        <taxon>Pseudomonadati</taxon>
        <taxon>Pseudomonadota</taxon>
        <taxon>Gammaproteobacteria</taxon>
        <taxon>Enterobacterales</taxon>
        <taxon>Enterobacteriaceae</taxon>
        <taxon>Kluyvera</taxon>
    </lineage>
</organism>